<sequence length="173" mass="19141">MAAIGEKLQELEDRGVRLEDLAKNEEFISAVMHASNIALRTHQQEKLEALRNAVLNVAVGQAPDDALQHMFFRWIESLSPLHLRVLKLFQAPASQPGLSMGGLNSVLEHNMPELRGKRHIYDQVWKDLYSSGLVNTENLHVTMSGNGLTAKRTSELGDAFIAFIADPAMAAAR</sequence>
<name>A0A502CEA0_9GAMM</name>
<dbReference type="EMBL" id="RCZO01000003">
    <property type="protein sequence ID" value="TPG10051.1"/>
    <property type="molecule type" value="Genomic_DNA"/>
</dbReference>
<evidence type="ECO:0000313" key="1">
    <source>
        <dbReference type="EMBL" id="TPG10051.1"/>
    </source>
</evidence>
<comment type="caution">
    <text evidence="1">The sequence shown here is derived from an EMBL/GenBank/DDBJ whole genome shotgun (WGS) entry which is preliminary data.</text>
</comment>
<dbReference type="AlphaFoldDB" id="A0A502CEA0"/>
<dbReference type="Proteomes" id="UP000319486">
    <property type="component" value="Unassembled WGS sequence"/>
</dbReference>
<reference evidence="1 2" key="1">
    <citation type="journal article" date="2019" name="Environ. Microbiol.">
        <title>Species interactions and distinct microbial communities in high Arctic permafrost affected cryosols are associated with the CH4 and CO2 gas fluxes.</title>
        <authorList>
            <person name="Altshuler I."/>
            <person name="Hamel J."/>
            <person name="Turney S."/>
            <person name="Magnuson E."/>
            <person name="Levesque R."/>
            <person name="Greer C."/>
            <person name="Whyte L.G."/>
        </authorList>
    </citation>
    <scope>NUCLEOTIDE SEQUENCE [LARGE SCALE GENOMIC DNA]</scope>
    <source>
        <strain evidence="1 2">S13Y</strain>
    </source>
</reference>
<accession>A0A502CEA0</accession>
<proteinExistence type="predicted"/>
<organism evidence="1 2">
    <name type="scientific">Rhodanobacter glycinis</name>
    <dbReference type="NCBI Taxonomy" id="582702"/>
    <lineage>
        <taxon>Bacteria</taxon>
        <taxon>Pseudomonadati</taxon>
        <taxon>Pseudomonadota</taxon>
        <taxon>Gammaproteobacteria</taxon>
        <taxon>Lysobacterales</taxon>
        <taxon>Rhodanobacteraceae</taxon>
        <taxon>Rhodanobacter</taxon>
    </lineage>
</organism>
<keyword evidence="2" id="KW-1185">Reference proteome</keyword>
<protein>
    <submittedName>
        <fullName evidence="1">Uncharacterized protein</fullName>
    </submittedName>
</protein>
<evidence type="ECO:0000313" key="2">
    <source>
        <dbReference type="Proteomes" id="UP000319486"/>
    </source>
</evidence>
<gene>
    <name evidence="1" type="ORF">EAH88_06690</name>
</gene>